<feature type="region of interest" description="Disordered" evidence="1">
    <location>
        <begin position="29"/>
        <end position="50"/>
    </location>
</feature>
<feature type="domain" description="DUF4329" evidence="2">
    <location>
        <begin position="54"/>
        <end position="158"/>
    </location>
</feature>
<proteinExistence type="predicted"/>
<comment type="caution">
    <text evidence="3">The sequence shown here is derived from an EMBL/GenBank/DDBJ whole genome shotgun (WGS) entry which is preliminary data.</text>
</comment>
<dbReference type="RefSeq" id="WP_121099602.1">
    <property type="nucleotide sequence ID" value="NZ_RBII01000001.1"/>
</dbReference>
<reference evidence="3 4" key="1">
    <citation type="submission" date="2018-10" db="EMBL/GenBank/DDBJ databases">
        <title>Genomic Encyclopedia of Type Strains, Phase IV (KMG-IV): sequencing the most valuable type-strain genomes for metagenomic binning, comparative biology and taxonomic classification.</title>
        <authorList>
            <person name="Goeker M."/>
        </authorList>
    </citation>
    <scope>NUCLEOTIDE SEQUENCE [LARGE SCALE GENOMIC DNA]</scope>
    <source>
        <strain evidence="3 4">DSM 22008</strain>
    </source>
</reference>
<evidence type="ECO:0000313" key="4">
    <source>
        <dbReference type="Proteomes" id="UP000282211"/>
    </source>
</evidence>
<protein>
    <submittedName>
        <fullName evidence="3">Uncharacterized protein DUF4329</fullName>
    </submittedName>
</protein>
<feature type="compositionally biased region" description="Basic and acidic residues" evidence="1">
    <location>
        <begin position="31"/>
        <end position="47"/>
    </location>
</feature>
<dbReference type="AlphaFoldDB" id="A0A420WLL7"/>
<evidence type="ECO:0000259" key="2">
    <source>
        <dbReference type="Pfam" id="PF14220"/>
    </source>
</evidence>
<name>A0A420WLL7_9PROT</name>
<evidence type="ECO:0000256" key="1">
    <source>
        <dbReference type="SAM" id="MobiDB-lite"/>
    </source>
</evidence>
<organism evidence="3 4">
    <name type="scientific">Litorimonas taeanensis</name>
    <dbReference type="NCBI Taxonomy" id="568099"/>
    <lineage>
        <taxon>Bacteria</taxon>
        <taxon>Pseudomonadati</taxon>
        <taxon>Pseudomonadota</taxon>
        <taxon>Alphaproteobacteria</taxon>
        <taxon>Maricaulales</taxon>
        <taxon>Robiginitomaculaceae</taxon>
    </lineage>
</organism>
<dbReference type="EMBL" id="RBII01000001">
    <property type="protein sequence ID" value="RKQ71869.1"/>
    <property type="molecule type" value="Genomic_DNA"/>
</dbReference>
<keyword evidence="4" id="KW-1185">Reference proteome</keyword>
<evidence type="ECO:0000313" key="3">
    <source>
        <dbReference type="EMBL" id="RKQ71869.1"/>
    </source>
</evidence>
<dbReference type="Proteomes" id="UP000282211">
    <property type="component" value="Unassembled WGS sequence"/>
</dbReference>
<dbReference type="Pfam" id="PF14220">
    <property type="entry name" value="DUF4329"/>
    <property type="match status" value="1"/>
</dbReference>
<gene>
    <name evidence="3" type="ORF">DES40_1201</name>
</gene>
<accession>A0A420WLL7</accession>
<sequence length="188" mass="20476">MQQLRSIYGDNDGLIYPVGVFDHLIDGGATRNEDDCSSSEDRPRSFDPRNQSIINQMDSMNANSVVDNKEHQSYGHVQSGGDILFSNPTIHQTGSAQVDLMAAAFAPGQFRYLLHTHGATDPRYISDTFSRGDILTINNLDVIGILATPDGSVYSIQPNLIDVSGMNQNEAMQAGRDNRVLIGCVTGE</sequence>
<dbReference type="InParanoid" id="A0A420WLL7"/>
<dbReference type="InterPro" id="IPR025479">
    <property type="entry name" value="DUF4329"/>
</dbReference>